<dbReference type="PANTHER" id="PTHR43289:SF6">
    <property type="entry name" value="SERINE_THREONINE-PROTEIN KINASE NEKL-3"/>
    <property type="match status" value="1"/>
</dbReference>
<evidence type="ECO:0000256" key="4">
    <source>
        <dbReference type="ARBA" id="ARBA00022840"/>
    </source>
</evidence>
<keyword evidence="1 8" id="KW-0808">Transferase</keyword>
<dbReference type="PROSITE" id="PS50011">
    <property type="entry name" value="PROTEIN_KINASE_DOM"/>
    <property type="match status" value="1"/>
</dbReference>
<dbReference type="Gene3D" id="1.10.510.10">
    <property type="entry name" value="Transferase(Phosphotransferase) domain 1"/>
    <property type="match status" value="1"/>
</dbReference>
<evidence type="ECO:0000313" key="9">
    <source>
        <dbReference type="Proteomes" id="UP000578697"/>
    </source>
</evidence>
<comment type="caution">
    <text evidence="8">The sequence shown here is derived from an EMBL/GenBank/DDBJ whole genome shotgun (WGS) entry which is preliminary data.</text>
</comment>
<evidence type="ECO:0000259" key="7">
    <source>
        <dbReference type="PROSITE" id="PS50011"/>
    </source>
</evidence>
<keyword evidence="6" id="KW-0472">Membrane</keyword>
<proteinExistence type="predicted"/>
<dbReference type="RefSeq" id="WP_184653165.1">
    <property type="nucleotide sequence ID" value="NZ_JACHFR010000003.1"/>
</dbReference>
<dbReference type="CDD" id="cd14014">
    <property type="entry name" value="STKc_PknB_like"/>
    <property type="match status" value="1"/>
</dbReference>
<protein>
    <submittedName>
        <fullName evidence="8">Serine/threonine-protein kinase</fullName>
        <ecNumber evidence="8">2.7.11.1</ecNumber>
    </submittedName>
</protein>
<dbReference type="SUPFAM" id="SSF56112">
    <property type="entry name" value="Protein kinase-like (PK-like)"/>
    <property type="match status" value="1"/>
</dbReference>
<dbReference type="Pfam" id="PF00069">
    <property type="entry name" value="Pkinase"/>
    <property type="match status" value="1"/>
</dbReference>
<dbReference type="InterPro" id="IPR011009">
    <property type="entry name" value="Kinase-like_dom_sf"/>
</dbReference>
<dbReference type="InterPro" id="IPR008271">
    <property type="entry name" value="Ser/Thr_kinase_AS"/>
</dbReference>
<keyword evidence="6" id="KW-1133">Transmembrane helix</keyword>
<evidence type="ECO:0000256" key="5">
    <source>
        <dbReference type="SAM" id="MobiDB-lite"/>
    </source>
</evidence>
<dbReference type="AlphaFoldDB" id="A0A840SAM5"/>
<name>A0A840SAM5_9SPIR</name>
<feature type="transmembrane region" description="Helical" evidence="6">
    <location>
        <begin position="328"/>
        <end position="350"/>
    </location>
</feature>
<keyword evidence="9" id="KW-1185">Reference proteome</keyword>
<dbReference type="EC" id="2.7.11.1" evidence="8"/>
<dbReference type="SMART" id="SM00220">
    <property type="entry name" value="S_TKc"/>
    <property type="match status" value="1"/>
</dbReference>
<keyword evidence="3 8" id="KW-0418">Kinase</keyword>
<feature type="compositionally biased region" description="Polar residues" evidence="5">
    <location>
        <begin position="185"/>
        <end position="195"/>
    </location>
</feature>
<dbReference type="GO" id="GO:0004674">
    <property type="term" value="F:protein serine/threonine kinase activity"/>
    <property type="evidence" value="ECO:0007669"/>
    <property type="project" value="UniProtKB-EC"/>
</dbReference>
<keyword evidence="4" id="KW-0067">ATP-binding</keyword>
<evidence type="ECO:0000313" key="8">
    <source>
        <dbReference type="EMBL" id="MBB5219759.1"/>
    </source>
</evidence>
<feature type="domain" description="Protein kinase" evidence="7">
    <location>
        <begin position="11"/>
        <end position="295"/>
    </location>
</feature>
<feature type="region of interest" description="Disordered" evidence="5">
    <location>
        <begin position="182"/>
        <end position="207"/>
    </location>
</feature>
<organism evidence="8 9">
    <name type="scientific">Treponema rectale</name>
    <dbReference type="NCBI Taxonomy" id="744512"/>
    <lineage>
        <taxon>Bacteria</taxon>
        <taxon>Pseudomonadati</taxon>
        <taxon>Spirochaetota</taxon>
        <taxon>Spirochaetia</taxon>
        <taxon>Spirochaetales</taxon>
        <taxon>Treponemataceae</taxon>
        <taxon>Treponema</taxon>
    </lineage>
</organism>
<keyword evidence="6" id="KW-0812">Transmembrane</keyword>
<gene>
    <name evidence="8" type="ORF">HNP77_002141</name>
</gene>
<sequence>MAVVPEVIGKYKILSVVAVGGMGTVYRALHPSLKRTVIIKKLMLKAGGQSIRERFKREAQILLDLSSPYVVRMFDYFTEGRSDYIVLEFVDGMSLDKLIERQVSLPAELSLLIFLDACYGLKHAHSKGIIHRDIKPGNILISRHGEVKLADFGIASAEKESDVSENKIQEKAAEKTVSDSKKISDSITRSGSTLGTPAYMSPEQIADSSKVDQRADIYSMGVMLYEMVTGTKPYPGEMTRKNISRIKKGEYVPPKKLDPKLPSVVCSLIKKMMQPRAERRFKNIDAVIKKIRAYLSRYDTHALRVQLAQSVISSKALSYEVMKPKRRWFSFVFTCVLTFILIAASIRFAWNEGYIHKTLLSRWYSPVTLSLKLPSTASADADLQSRAFFFVDDNDHIPEVKNTRRIFTADEKSSGAALYCSTKPVYLKPGKYRVKIASGPYVCWKNINVTGDALNVSVDFSRGNAVRKINLHTSACDVESGQDISSGTRFLILYGNSYVDLDTVNPSHFVTSNVYKFKAVHKDYEDEYFSLRLDWYQDELFINAGMKKKK</sequence>
<dbReference type="InterPro" id="IPR000719">
    <property type="entry name" value="Prot_kinase_dom"/>
</dbReference>
<dbReference type="Gene3D" id="3.30.200.20">
    <property type="entry name" value="Phosphorylase Kinase, domain 1"/>
    <property type="match status" value="1"/>
</dbReference>
<dbReference type="GO" id="GO:0005524">
    <property type="term" value="F:ATP binding"/>
    <property type="evidence" value="ECO:0007669"/>
    <property type="project" value="UniProtKB-KW"/>
</dbReference>
<evidence type="ECO:0000256" key="1">
    <source>
        <dbReference type="ARBA" id="ARBA00022679"/>
    </source>
</evidence>
<reference evidence="8 9" key="1">
    <citation type="submission" date="2020-08" db="EMBL/GenBank/DDBJ databases">
        <title>Genomic Encyclopedia of Type Strains, Phase IV (KMG-IV): sequencing the most valuable type-strain genomes for metagenomic binning, comparative biology and taxonomic classification.</title>
        <authorList>
            <person name="Goeker M."/>
        </authorList>
    </citation>
    <scope>NUCLEOTIDE SEQUENCE [LARGE SCALE GENOMIC DNA]</scope>
    <source>
        <strain evidence="8 9">DSM 103679</strain>
    </source>
</reference>
<dbReference type="EMBL" id="JACHFR010000003">
    <property type="protein sequence ID" value="MBB5219759.1"/>
    <property type="molecule type" value="Genomic_DNA"/>
</dbReference>
<evidence type="ECO:0000256" key="2">
    <source>
        <dbReference type="ARBA" id="ARBA00022741"/>
    </source>
</evidence>
<evidence type="ECO:0000256" key="3">
    <source>
        <dbReference type="ARBA" id="ARBA00022777"/>
    </source>
</evidence>
<dbReference type="PANTHER" id="PTHR43289">
    <property type="entry name" value="MITOGEN-ACTIVATED PROTEIN KINASE KINASE KINASE 20-RELATED"/>
    <property type="match status" value="1"/>
</dbReference>
<accession>A0A840SAM5</accession>
<keyword evidence="2" id="KW-0547">Nucleotide-binding</keyword>
<dbReference type="PROSITE" id="PS00108">
    <property type="entry name" value="PROTEIN_KINASE_ST"/>
    <property type="match status" value="1"/>
</dbReference>
<evidence type="ECO:0000256" key="6">
    <source>
        <dbReference type="SAM" id="Phobius"/>
    </source>
</evidence>
<dbReference type="Proteomes" id="UP000578697">
    <property type="component" value="Unassembled WGS sequence"/>
</dbReference>